<organism evidence="2 3">
    <name type="scientific">Dendrobium chrysotoxum</name>
    <name type="common">Orchid</name>
    <dbReference type="NCBI Taxonomy" id="161865"/>
    <lineage>
        <taxon>Eukaryota</taxon>
        <taxon>Viridiplantae</taxon>
        <taxon>Streptophyta</taxon>
        <taxon>Embryophyta</taxon>
        <taxon>Tracheophyta</taxon>
        <taxon>Spermatophyta</taxon>
        <taxon>Magnoliopsida</taxon>
        <taxon>Liliopsida</taxon>
        <taxon>Asparagales</taxon>
        <taxon>Orchidaceae</taxon>
        <taxon>Epidendroideae</taxon>
        <taxon>Malaxideae</taxon>
        <taxon>Dendrobiinae</taxon>
        <taxon>Dendrobium</taxon>
    </lineage>
</organism>
<name>A0AAV7HKH7_DENCH</name>
<feature type="region of interest" description="Disordered" evidence="1">
    <location>
        <begin position="1"/>
        <end position="21"/>
    </location>
</feature>
<evidence type="ECO:0000313" key="2">
    <source>
        <dbReference type="EMBL" id="KAH0468907.1"/>
    </source>
</evidence>
<reference evidence="2 3" key="1">
    <citation type="journal article" date="2021" name="Hortic Res">
        <title>Chromosome-scale assembly of the Dendrobium chrysotoxum genome enhances the understanding of orchid evolution.</title>
        <authorList>
            <person name="Zhang Y."/>
            <person name="Zhang G.Q."/>
            <person name="Zhang D."/>
            <person name="Liu X.D."/>
            <person name="Xu X.Y."/>
            <person name="Sun W.H."/>
            <person name="Yu X."/>
            <person name="Zhu X."/>
            <person name="Wang Z.W."/>
            <person name="Zhao X."/>
            <person name="Zhong W.Y."/>
            <person name="Chen H."/>
            <person name="Yin W.L."/>
            <person name="Huang T."/>
            <person name="Niu S.C."/>
            <person name="Liu Z.J."/>
        </authorList>
    </citation>
    <scope>NUCLEOTIDE SEQUENCE [LARGE SCALE GENOMIC DNA]</scope>
    <source>
        <strain evidence="2">Lindl</strain>
    </source>
</reference>
<evidence type="ECO:0000256" key="1">
    <source>
        <dbReference type="SAM" id="MobiDB-lite"/>
    </source>
</evidence>
<comment type="caution">
    <text evidence="2">The sequence shown here is derived from an EMBL/GenBank/DDBJ whole genome shotgun (WGS) entry which is preliminary data.</text>
</comment>
<protein>
    <submittedName>
        <fullName evidence="2">Uncharacterized protein</fullName>
    </submittedName>
</protein>
<dbReference type="AlphaFoldDB" id="A0AAV7HKH7"/>
<gene>
    <name evidence="2" type="ORF">IEQ34_002139</name>
</gene>
<feature type="compositionally biased region" description="Basic and acidic residues" evidence="1">
    <location>
        <begin position="1"/>
        <end position="10"/>
    </location>
</feature>
<accession>A0AAV7HKH7</accession>
<dbReference type="Proteomes" id="UP000775213">
    <property type="component" value="Unassembled WGS sequence"/>
</dbReference>
<proteinExistence type="predicted"/>
<evidence type="ECO:0000313" key="3">
    <source>
        <dbReference type="Proteomes" id="UP000775213"/>
    </source>
</evidence>
<dbReference type="EMBL" id="JAGFBR010000003">
    <property type="protein sequence ID" value="KAH0468907.1"/>
    <property type="molecule type" value="Genomic_DNA"/>
</dbReference>
<feature type="region of interest" description="Disordered" evidence="1">
    <location>
        <begin position="45"/>
        <end position="68"/>
    </location>
</feature>
<sequence>MDAKLREGKGGKGNPYPERGQIRKAIAKELYEAVSSALGGGSGGCGCGGGGDSRRGGQGGGSDGVAGK</sequence>
<keyword evidence="3" id="KW-1185">Reference proteome</keyword>